<keyword evidence="2" id="KW-1185">Reference proteome</keyword>
<dbReference type="AlphaFoldDB" id="J0L3L9"/>
<dbReference type="EMBL" id="AYYH01000006">
    <property type="protein sequence ID" value="KRN10844.1"/>
    <property type="molecule type" value="Genomic_DNA"/>
</dbReference>
<dbReference type="PATRIC" id="fig|1046596.6.peg.2190"/>
<gene>
    <name evidence="1" type="ORF">FD00_GL002087</name>
</gene>
<evidence type="ECO:0000313" key="2">
    <source>
        <dbReference type="Proteomes" id="UP000050898"/>
    </source>
</evidence>
<proteinExistence type="predicted"/>
<dbReference type="RefSeq" id="WP_003691030.1">
    <property type="nucleotide sequence ID" value="NZ_AKKT01000168.1"/>
</dbReference>
<comment type="caution">
    <text evidence="1">The sequence shown here is derived from an EMBL/GenBank/DDBJ whole genome shotgun (WGS) entry which is preliminary data.</text>
</comment>
<sequence>MADAKTTNEIQQNFIDSISTIVDSKLATATTPQNKVGIVKQDPSGYKCIVTINGSDFTCTLPEHLHDWISKDDIVIVQDLYGNGSNLTIIGSSGSTRSATLVIHDDEKGHNISGVTKFEDDDGNLNDDIIVLE</sequence>
<name>J0L3L9_9LACO</name>
<organism evidence="1 2">
    <name type="scientific">Liquorilactobacillus mali KCTC 3596 = DSM 20444</name>
    <dbReference type="NCBI Taxonomy" id="1046596"/>
    <lineage>
        <taxon>Bacteria</taxon>
        <taxon>Bacillati</taxon>
        <taxon>Bacillota</taxon>
        <taxon>Bacilli</taxon>
        <taxon>Lactobacillales</taxon>
        <taxon>Lactobacillaceae</taxon>
        <taxon>Liquorilactobacillus</taxon>
    </lineage>
</organism>
<accession>J0L3L9</accession>
<dbReference type="OrthoDB" id="2327057at2"/>
<evidence type="ECO:0000313" key="1">
    <source>
        <dbReference type="EMBL" id="KRN10844.1"/>
    </source>
</evidence>
<protein>
    <submittedName>
        <fullName evidence="1">Uncharacterized protein</fullName>
    </submittedName>
</protein>
<dbReference type="Proteomes" id="UP000050898">
    <property type="component" value="Unassembled WGS sequence"/>
</dbReference>
<reference evidence="1 2" key="1">
    <citation type="journal article" date="2015" name="Genome Announc.">
        <title>Expanding the biotechnology potential of lactobacilli through comparative genomics of 213 strains and associated genera.</title>
        <authorList>
            <person name="Sun Z."/>
            <person name="Harris H.M."/>
            <person name="McCann A."/>
            <person name="Guo C."/>
            <person name="Argimon S."/>
            <person name="Zhang W."/>
            <person name="Yang X."/>
            <person name="Jeffery I.B."/>
            <person name="Cooney J.C."/>
            <person name="Kagawa T.F."/>
            <person name="Liu W."/>
            <person name="Song Y."/>
            <person name="Salvetti E."/>
            <person name="Wrobel A."/>
            <person name="Rasinkangas P."/>
            <person name="Parkhill J."/>
            <person name="Rea M.C."/>
            <person name="O'Sullivan O."/>
            <person name="Ritari J."/>
            <person name="Douillard F.P."/>
            <person name="Paul Ross R."/>
            <person name="Yang R."/>
            <person name="Briner A.E."/>
            <person name="Felis G.E."/>
            <person name="de Vos W.M."/>
            <person name="Barrangou R."/>
            <person name="Klaenhammer T.R."/>
            <person name="Caufield P.W."/>
            <person name="Cui Y."/>
            <person name="Zhang H."/>
            <person name="O'Toole P.W."/>
        </authorList>
    </citation>
    <scope>NUCLEOTIDE SEQUENCE [LARGE SCALE GENOMIC DNA]</scope>
    <source>
        <strain evidence="1 2">DSM 20444</strain>
    </source>
</reference>